<dbReference type="RefSeq" id="XP_018073223.1">
    <property type="nucleotide sequence ID" value="XM_018219678.1"/>
</dbReference>
<gene>
    <name evidence="2" type="ORF">LY89DRAFT_732407</name>
</gene>
<evidence type="ECO:0000313" key="3">
    <source>
        <dbReference type="Proteomes" id="UP000070700"/>
    </source>
</evidence>
<dbReference type="AlphaFoldDB" id="A0A194XFC3"/>
<dbReference type="Proteomes" id="UP000070700">
    <property type="component" value="Unassembled WGS sequence"/>
</dbReference>
<reference evidence="2 3" key="1">
    <citation type="submission" date="2015-10" db="EMBL/GenBank/DDBJ databases">
        <title>Full genome of DAOMC 229536 Phialocephala scopiformis, a fungal endophyte of spruce producing the potent anti-insectan compound rugulosin.</title>
        <authorList>
            <consortium name="DOE Joint Genome Institute"/>
            <person name="Walker A.K."/>
            <person name="Frasz S.L."/>
            <person name="Seifert K.A."/>
            <person name="Miller J.D."/>
            <person name="Mondo S.J."/>
            <person name="Labutti K."/>
            <person name="Lipzen A."/>
            <person name="Dockter R."/>
            <person name="Kennedy M."/>
            <person name="Grigoriev I.V."/>
            <person name="Spatafora J.W."/>
        </authorList>
    </citation>
    <scope>NUCLEOTIDE SEQUENCE [LARGE SCALE GENOMIC DNA]</scope>
    <source>
        <strain evidence="2 3">CBS 120377</strain>
    </source>
</reference>
<feature type="coiled-coil region" evidence="1">
    <location>
        <begin position="376"/>
        <end position="503"/>
    </location>
</feature>
<feature type="coiled-coil region" evidence="1">
    <location>
        <begin position="87"/>
        <end position="169"/>
    </location>
</feature>
<evidence type="ECO:0000256" key="1">
    <source>
        <dbReference type="SAM" id="Coils"/>
    </source>
</evidence>
<keyword evidence="3" id="KW-1185">Reference proteome</keyword>
<protein>
    <submittedName>
        <fullName evidence="2">Uncharacterized protein</fullName>
    </submittedName>
</protein>
<dbReference type="KEGG" id="psco:LY89DRAFT_732407"/>
<accession>A0A194XFC3</accession>
<name>A0A194XFC3_MOLSC</name>
<dbReference type="GeneID" id="28829404"/>
<sequence length="519" mass="58069">MPPLRTPSGMIVEDTDVTPADMVAFSISQRIRDSEPGELMAPDPRELRSQLRDTQKELEFAKKREDIMRSVITVLEARSGSDPSLDVRSLQIQLERANDKLENLAATSSSRISELELQISNTPSIGLNNDLTEQLEVTRLELAAKKASISDLEERADMSDNTIETLRSTQSALEEQFRCSRLEIETLTEINASLVKSTAEDKKDHKKAEQKHNKAMLSIKREYTKNIDRITEEHSSEISKLTQDAVNLRQLSDTAHTKLIEVEERLRAKETHNLALTEQIHDVHAKAAEAMKQKSGNYIRQLKEQLATKTATEIETAGKISTLNAQLEKSMKKNQKHDEQVQIAGDKYRTMKKDLIAVKEENRMIQEGLDTSDKMCQAQKQDNIALQDKIKTLEDQLAEHHQVTLTLRANEAMSKDRTEKAVAAAVSDKDALIADLQKKVDSLSDEVVARNLRIEELEARNVGYNAADAATRNTNAELANSFVASAQEKIRALEQLMKNLSVVLPSTGSAEPKPTGEKS</sequence>
<dbReference type="InParanoid" id="A0A194XFC3"/>
<dbReference type="EMBL" id="KQ947412">
    <property type="protein sequence ID" value="KUJ18868.1"/>
    <property type="molecule type" value="Genomic_DNA"/>
</dbReference>
<organism evidence="2 3">
    <name type="scientific">Mollisia scopiformis</name>
    <name type="common">Conifer needle endophyte fungus</name>
    <name type="synonym">Phialocephala scopiformis</name>
    <dbReference type="NCBI Taxonomy" id="149040"/>
    <lineage>
        <taxon>Eukaryota</taxon>
        <taxon>Fungi</taxon>
        <taxon>Dikarya</taxon>
        <taxon>Ascomycota</taxon>
        <taxon>Pezizomycotina</taxon>
        <taxon>Leotiomycetes</taxon>
        <taxon>Helotiales</taxon>
        <taxon>Mollisiaceae</taxon>
        <taxon>Mollisia</taxon>
    </lineage>
</organism>
<keyword evidence="1" id="KW-0175">Coiled coil</keyword>
<evidence type="ECO:0000313" key="2">
    <source>
        <dbReference type="EMBL" id="KUJ18868.1"/>
    </source>
</evidence>
<proteinExistence type="predicted"/>